<dbReference type="OrthoDB" id="205623at2759"/>
<evidence type="ECO:0000259" key="3">
    <source>
        <dbReference type="Pfam" id="PF00685"/>
    </source>
</evidence>
<comment type="caution">
    <text evidence="4">The sequence shown here is derived from an EMBL/GenBank/DDBJ whole genome shotgun (WGS) entry which is preliminary data.</text>
</comment>
<reference evidence="4" key="1">
    <citation type="submission" date="2021-10" db="EMBL/GenBank/DDBJ databases">
        <title>Tropical sea cucumber genome reveals ecological adaptation and Cuvierian tubules defense mechanism.</title>
        <authorList>
            <person name="Chen T."/>
        </authorList>
    </citation>
    <scope>NUCLEOTIDE SEQUENCE</scope>
    <source>
        <strain evidence="4">Nanhai2018</strain>
        <tissue evidence="4">Muscle</tissue>
    </source>
</reference>
<evidence type="ECO:0000256" key="1">
    <source>
        <dbReference type="ARBA" id="ARBA00005771"/>
    </source>
</evidence>
<keyword evidence="5" id="KW-1185">Reference proteome</keyword>
<dbReference type="GO" id="GO:0008146">
    <property type="term" value="F:sulfotransferase activity"/>
    <property type="evidence" value="ECO:0007669"/>
    <property type="project" value="InterPro"/>
</dbReference>
<organism evidence="4 5">
    <name type="scientific">Holothuria leucospilota</name>
    <name type="common">Black long sea cucumber</name>
    <name type="synonym">Mertensiothuria leucospilota</name>
    <dbReference type="NCBI Taxonomy" id="206669"/>
    <lineage>
        <taxon>Eukaryota</taxon>
        <taxon>Metazoa</taxon>
        <taxon>Echinodermata</taxon>
        <taxon>Eleutherozoa</taxon>
        <taxon>Echinozoa</taxon>
        <taxon>Holothuroidea</taxon>
        <taxon>Aspidochirotacea</taxon>
        <taxon>Aspidochirotida</taxon>
        <taxon>Holothuriidae</taxon>
        <taxon>Holothuria</taxon>
    </lineage>
</organism>
<name>A0A9Q1C859_HOLLE</name>
<dbReference type="InterPro" id="IPR027417">
    <property type="entry name" value="P-loop_NTPase"/>
</dbReference>
<accession>A0A9Q1C859</accession>
<evidence type="ECO:0000256" key="2">
    <source>
        <dbReference type="ARBA" id="ARBA00022679"/>
    </source>
</evidence>
<dbReference type="EMBL" id="JAIZAY010000006">
    <property type="protein sequence ID" value="KAJ8040132.1"/>
    <property type="molecule type" value="Genomic_DNA"/>
</dbReference>
<comment type="similarity">
    <text evidence="1">Belongs to the sulfotransferase 1 family.</text>
</comment>
<dbReference type="SUPFAM" id="SSF52540">
    <property type="entry name" value="P-loop containing nucleoside triphosphate hydrolases"/>
    <property type="match status" value="1"/>
</dbReference>
<dbReference type="Pfam" id="PF00685">
    <property type="entry name" value="Sulfotransfer_1"/>
    <property type="match status" value="1"/>
</dbReference>
<dbReference type="InterPro" id="IPR000863">
    <property type="entry name" value="Sulfotransferase_dom"/>
</dbReference>
<sequence length="323" mass="36763">MEASKRHEMIEKILAEKFGIPPELSAVIKTHKYKGTTFNGMSPPEILDAIPDFETREEDVFITSYPKSGTHWLWEVVLLIWANGDKEKIDRTSMLSTAFETVALSDMKRPTYELVAQAKSPRSIITHLPWQFLPKQVTEQKKGKIIYIIRNPKDTLSSVCRFFLGGQDREEHIWPSLLQSFLEGEIPPGGWYEHVNEYLKHKDNENVLIVSYEEMKLNFAQVAKSIAKFLGKDLDEEALKKVAENATVKGMKKSYDDMEKNIPGGAFVAKAMGDKPFIHKGVIGSWKNSFTVFENEMFDKIYGEKVASLGLDFIYEVKFGGLA</sequence>
<dbReference type="AlphaFoldDB" id="A0A9Q1C859"/>
<feature type="domain" description="Sulfotransferase" evidence="3">
    <location>
        <begin position="58"/>
        <end position="309"/>
    </location>
</feature>
<dbReference type="PANTHER" id="PTHR11783">
    <property type="entry name" value="SULFOTRANSFERASE SULT"/>
    <property type="match status" value="1"/>
</dbReference>
<keyword evidence="2" id="KW-0808">Transferase</keyword>
<proteinExistence type="inferred from homology"/>
<dbReference type="Proteomes" id="UP001152320">
    <property type="component" value="Chromosome 6"/>
</dbReference>
<gene>
    <name evidence="4" type="ORF">HOLleu_14346</name>
</gene>
<evidence type="ECO:0000313" key="5">
    <source>
        <dbReference type="Proteomes" id="UP001152320"/>
    </source>
</evidence>
<evidence type="ECO:0000313" key="4">
    <source>
        <dbReference type="EMBL" id="KAJ8040132.1"/>
    </source>
</evidence>
<protein>
    <submittedName>
        <fullName evidence="4">Sulfotransferase 1A1</fullName>
    </submittedName>
</protein>
<dbReference type="Gene3D" id="3.40.50.300">
    <property type="entry name" value="P-loop containing nucleotide triphosphate hydrolases"/>
    <property type="match status" value="1"/>
</dbReference>